<evidence type="ECO:0000256" key="3">
    <source>
        <dbReference type="SAM" id="SignalP"/>
    </source>
</evidence>
<dbReference type="Pfam" id="PF02514">
    <property type="entry name" value="CobN-Mg_chel"/>
    <property type="match status" value="1"/>
</dbReference>
<feature type="chain" id="PRO_5046014074" evidence="3">
    <location>
        <begin position="27"/>
        <end position="1316"/>
    </location>
</feature>
<accession>A0ABY2XN49</accession>
<reference evidence="5 6" key="1">
    <citation type="submission" date="2019-05" db="EMBL/GenBank/DDBJ databases">
        <title>Genome of Alcanivorax gelatiniphagus, an oil degrading marine bacteria.</title>
        <authorList>
            <person name="Kwon K.K."/>
        </authorList>
    </citation>
    <scope>NUCLEOTIDE SEQUENCE [LARGE SCALE GENOMIC DNA]</scope>
    <source>
        <strain evidence="5 6">MEBiC 08158</strain>
    </source>
</reference>
<organism evidence="5 6">
    <name type="scientific">Alloalcanivorax gelatiniphagus</name>
    <dbReference type="NCBI Taxonomy" id="1194167"/>
    <lineage>
        <taxon>Bacteria</taxon>
        <taxon>Pseudomonadati</taxon>
        <taxon>Pseudomonadota</taxon>
        <taxon>Gammaproteobacteria</taxon>
        <taxon>Oceanospirillales</taxon>
        <taxon>Alcanivoracaceae</taxon>
        <taxon>Alloalcanivorax</taxon>
    </lineage>
</organism>
<evidence type="ECO:0000256" key="1">
    <source>
        <dbReference type="SAM" id="MobiDB-lite"/>
    </source>
</evidence>
<dbReference type="PANTHER" id="PTHR44119:SF4">
    <property type="entry name" value="AEROBIC COBALTOCHELATASE SUBUNIT COBN"/>
    <property type="match status" value="1"/>
</dbReference>
<keyword evidence="2" id="KW-0472">Membrane</keyword>
<proteinExistence type="predicted"/>
<dbReference type="EMBL" id="VCQT01000025">
    <property type="protein sequence ID" value="TMW13335.1"/>
    <property type="molecule type" value="Genomic_DNA"/>
</dbReference>
<feature type="compositionally biased region" description="Low complexity" evidence="1">
    <location>
        <begin position="1248"/>
        <end position="1257"/>
    </location>
</feature>
<keyword evidence="2" id="KW-0812">Transmembrane</keyword>
<name>A0ABY2XN49_9GAMM</name>
<gene>
    <name evidence="5" type="ORF">FGS76_07130</name>
</gene>
<keyword evidence="6" id="KW-1185">Reference proteome</keyword>
<dbReference type="InterPro" id="IPR003672">
    <property type="entry name" value="CobN/Mg_chltase"/>
</dbReference>
<feature type="domain" description="CobN/magnesium chelatase" evidence="4">
    <location>
        <begin position="133"/>
        <end position="1186"/>
    </location>
</feature>
<dbReference type="RefSeq" id="WP_138771928.1">
    <property type="nucleotide sequence ID" value="NZ_VCQT01000025.1"/>
</dbReference>
<dbReference type="CDD" id="cd10150">
    <property type="entry name" value="CobN_like"/>
    <property type="match status" value="1"/>
</dbReference>
<feature type="region of interest" description="Disordered" evidence="1">
    <location>
        <begin position="1244"/>
        <end position="1268"/>
    </location>
</feature>
<dbReference type="PANTHER" id="PTHR44119">
    <property type="entry name" value="MAGNESIUM-CHELATASE SUBUNIT CHLH, CHLOROPLASTIC"/>
    <property type="match status" value="1"/>
</dbReference>
<keyword evidence="3" id="KW-0732">Signal</keyword>
<protein>
    <submittedName>
        <fullName evidence="5">Cobaltochelatase subunit CobN</fullName>
    </submittedName>
</protein>
<evidence type="ECO:0000313" key="5">
    <source>
        <dbReference type="EMBL" id="TMW13335.1"/>
    </source>
</evidence>
<keyword evidence="2" id="KW-1133">Transmembrane helix</keyword>
<sequence length="1316" mass="141308">MTPWWRGAALVAATFTVLLCATMASAAPARIAVVYDGGESTGAGEVLRAARALGASVEVTVYAAGDGGQTLDDDAETTLTHQDVVFVDGGSDQAQAHRALLTRVGAATRLAVTSPAPGLAGTVTGEQAARLAEYWRQPSQENYRGLLTYLARVVVAGAPASTVAAPRHYPEDGFYRPGADALFDDWAAYRETRDADADALPRIGILFHRNLYLQEDLATVDALIEAVRAEGGEPVALAYDDDPRLDRLQDDRGLPRVDAVIFQGTVLDRDHREAGIDRARALGVPVLSALQVRGRDGAAYRQSDHGLAPRDSGNVARGERDGTFEPLAVAAAGQRRFGRRDAEPMAEQVRWRAARAVSWARLQRRANADKRVVFTFWSESGGKADLGADPDDFLDVPGTLIQLLKQMKARGYDLGQAPLPDRDQLSQRLVEEAANIGGWAGQSLRRRAAGDDVIKVPLARYQQWFDGLPASLRERMIDVWGPPPGHIQVGDPDGDPFVMLPALRFGKVVIAAHPAWGYLENEKALKSADALPPHHQYAAFFLWMQKEFKADAWVSLFSNIVLQPGKSEGPLADDAIGRLLGPTPHIHPERLGGAGGLANKRKALALTPGWYNLVVPTGELATLAPLKDLLARYPDLQGHQDLRAGARRAIRDEAVSLGLDRMLGEDLDEMPFQSLRQALNDHIQNLEAQSMPYGTRVLGSVPPPEALTGMVAAMLKGNTGTTLPSAVLQVAVAGGDAEALARANGTALSDRERQAVARARRYAEGLRGAPREIDAILDALEGHWIEPGPMFSPLRRADSLPVGRNLYTFDPAIMPTPEAEATGRQLAADTVAAFREDHQGRYPEQLAFVLFSSETTRNQGVNEAHILALLGVAVERDAQGRVSGLKRLSREQLGRPRVDVTVTTSGTYRDHYGGLMDLIDEAVRLAAEAPESDNPVAATSRQRARALKAQGMDDQRAEQLSRARVFSTAPGAYSPNIQFLARAGDQRGDQADMAALYRDRMGHVYGGGQQGAAWPALFADTVKGLQGAVLPRSSDVNGMLDHPMSAAFLGGLDMAARAAGGAGAELYVSRPDRAGGDSLQSAARAVQEELTTRYFNPRWIAQMQAHGYDGARTFLFLTDQLDLWNSTTQQVVTSADWAKVKSVYVDDEYGLDMQAFLDRHNPYAEQGLLANLLGAAERGQWRASDADRRQVARRLVESTLAHGSACNATLCRNPALTGQIETTLASAPGGAELVGRYRDALRSATGQAPAAPDAAPASMQGPAGPAPARVTGRVMETVARPSTEGTAAPAGPLLPGVLLAALLLVGLGFAWKPERR</sequence>
<feature type="region of interest" description="Disordered" evidence="1">
    <location>
        <begin position="300"/>
        <end position="320"/>
    </location>
</feature>
<feature type="signal peptide" evidence="3">
    <location>
        <begin position="1"/>
        <end position="26"/>
    </location>
</feature>
<evidence type="ECO:0000256" key="2">
    <source>
        <dbReference type="SAM" id="Phobius"/>
    </source>
</evidence>
<feature type="transmembrane region" description="Helical" evidence="2">
    <location>
        <begin position="1293"/>
        <end position="1311"/>
    </location>
</feature>
<evidence type="ECO:0000259" key="4">
    <source>
        <dbReference type="Pfam" id="PF02514"/>
    </source>
</evidence>
<evidence type="ECO:0000313" key="6">
    <source>
        <dbReference type="Proteomes" id="UP000739180"/>
    </source>
</evidence>
<comment type="caution">
    <text evidence="5">The sequence shown here is derived from an EMBL/GenBank/DDBJ whole genome shotgun (WGS) entry which is preliminary data.</text>
</comment>
<dbReference type="Proteomes" id="UP000739180">
    <property type="component" value="Unassembled WGS sequence"/>
</dbReference>